<feature type="domain" description="SAC3/GANP/THP3 conserved" evidence="2">
    <location>
        <begin position="212"/>
        <end position="425"/>
    </location>
</feature>
<dbReference type="Proteomes" id="UP000186955">
    <property type="component" value="Unassembled WGS sequence"/>
</dbReference>
<reference evidence="3 4" key="1">
    <citation type="submission" date="2016-10" db="EMBL/GenBank/DDBJ databases">
        <title>Genome sequence of the ascomycete fungus Penicillium subrubescens.</title>
        <authorList>
            <person name="De Vries R.P."/>
            <person name="Peng M."/>
            <person name="Dilokpimol A."/>
            <person name="Hilden K."/>
            <person name="Makela M.R."/>
            <person name="Grigoriev I."/>
            <person name="Riley R."/>
            <person name="Granchi Z."/>
        </authorList>
    </citation>
    <scope>NUCLEOTIDE SEQUENCE [LARGE SCALE GENOMIC DNA]</scope>
    <source>
        <strain evidence="3 4">CBS 132785</strain>
    </source>
</reference>
<accession>A0A1Q5TG64</accession>
<dbReference type="PANTHER" id="PTHR12436">
    <property type="entry name" value="80 KDA MCM3-ASSOCIATED PROTEIN"/>
    <property type="match status" value="1"/>
</dbReference>
<dbReference type="AlphaFoldDB" id="A0A1Q5TG64"/>
<dbReference type="EMBL" id="MNBE01000664">
    <property type="protein sequence ID" value="OKO99228.1"/>
    <property type="molecule type" value="Genomic_DNA"/>
</dbReference>
<comment type="caution">
    <text evidence="3">The sequence shown here is derived from an EMBL/GenBank/DDBJ whole genome shotgun (WGS) entry which is preliminary data.</text>
</comment>
<dbReference type="STRING" id="1316194.A0A1Q5TG64"/>
<keyword evidence="4" id="KW-1185">Reference proteome</keyword>
<protein>
    <submittedName>
        <fullName evidence="3">THP3-like protein</fullName>
    </submittedName>
</protein>
<feature type="region of interest" description="Disordered" evidence="1">
    <location>
        <begin position="83"/>
        <end position="198"/>
    </location>
</feature>
<dbReference type="PANTHER" id="PTHR12436:SF4">
    <property type="entry name" value="LEUKOCYTE RECEPTOR CLUSTER MEMBER 8"/>
    <property type="match status" value="1"/>
</dbReference>
<evidence type="ECO:0000259" key="2">
    <source>
        <dbReference type="Pfam" id="PF03399"/>
    </source>
</evidence>
<sequence length="464" mass="53029">MNPAAEPPRPRMEFPPAVRLYVQRCFAPENQVASVSHPEMQEKLRQVITEAAENDKLHIIDWERLALPQVMIQNERNRILANPSVSKWGMSGQPSSPSDASRKRKSTDSGQLQQTEKDSPPWKKTNNRSRFEDRITHPSTEKKLSRMTLDDSSKSKANLEMRRRRFEGTGVSYGTSGTSSPVDSPSSRSPDQDQGPVVGRCQTLEKNYFRLTSAPNPDTVRPLPVLQKALDLLKKKWKQEGNYTYICDQFKSLRQDLTVQHIRNEFTVVVYEIHARIALEKGDLGEYNQCQTQLRVLYGQKLGGHPTEFKAYRILYFIYTRNWTAMNDALADVTAEDKKTLAVKHALEVRSALALGNYHRFFQLYLDTPNMGAYLMDMFVDRERLTALATICRAHKPDVNIRFITEELGFESDEQTARFILNHSTEDTLEEKNGTVRLLTSKAGPLFERAKAEAHRVVDIKGQI</sequence>
<gene>
    <name evidence="3" type="ORF">PENSUB_8615</name>
</gene>
<feature type="compositionally biased region" description="Basic and acidic residues" evidence="1">
    <location>
        <begin position="129"/>
        <end position="161"/>
    </location>
</feature>
<proteinExistence type="predicted"/>
<dbReference type="GO" id="GO:0005634">
    <property type="term" value="C:nucleus"/>
    <property type="evidence" value="ECO:0007669"/>
    <property type="project" value="TreeGrafter"/>
</dbReference>
<dbReference type="Pfam" id="PF03399">
    <property type="entry name" value="SAC3_GANP"/>
    <property type="match status" value="1"/>
</dbReference>
<evidence type="ECO:0000256" key="1">
    <source>
        <dbReference type="SAM" id="MobiDB-lite"/>
    </source>
</evidence>
<evidence type="ECO:0000313" key="3">
    <source>
        <dbReference type="EMBL" id="OKO99228.1"/>
    </source>
</evidence>
<evidence type="ECO:0000313" key="4">
    <source>
        <dbReference type="Proteomes" id="UP000186955"/>
    </source>
</evidence>
<organism evidence="3 4">
    <name type="scientific">Penicillium subrubescens</name>
    <dbReference type="NCBI Taxonomy" id="1316194"/>
    <lineage>
        <taxon>Eukaryota</taxon>
        <taxon>Fungi</taxon>
        <taxon>Dikarya</taxon>
        <taxon>Ascomycota</taxon>
        <taxon>Pezizomycotina</taxon>
        <taxon>Eurotiomycetes</taxon>
        <taxon>Eurotiomycetidae</taxon>
        <taxon>Eurotiales</taxon>
        <taxon>Aspergillaceae</taxon>
        <taxon>Penicillium</taxon>
    </lineage>
</organism>
<name>A0A1Q5TG64_9EURO</name>
<dbReference type="InterPro" id="IPR005062">
    <property type="entry name" value="SAC3/GANP/THP3_conserved"/>
</dbReference>
<feature type="compositionally biased region" description="Low complexity" evidence="1">
    <location>
        <begin position="168"/>
        <end position="196"/>
    </location>
</feature>
<dbReference type="Gene3D" id="1.25.40.990">
    <property type="match status" value="1"/>
</dbReference>
<dbReference type="FunFam" id="1.25.40.990:FF:000006">
    <property type="entry name" value="Putative SAC3/GANP domain protein"/>
    <property type="match status" value="1"/>
</dbReference>
<dbReference type="InterPro" id="IPR045107">
    <property type="entry name" value="SAC3/GANP/THP3"/>
</dbReference>